<dbReference type="RefSeq" id="WP_041999345.1">
    <property type="nucleotide sequence ID" value="NZ_CP022382.1"/>
</dbReference>
<name>A0A0B7H3I5_9FLAO</name>
<evidence type="ECO:0000313" key="1">
    <source>
        <dbReference type="EMBL" id="CEN34151.1"/>
    </source>
</evidence>
<dbReference type="EMBL" id="CDOE01000047">
    <property type="protein sequence ID" value="CEN34151.1"/>
    <property type="molecule type" value="Genomic_DNA"/>
</dbReference>
<dbReference type="Proteomes" id="UP000044026">
    <property type="component" value="Unassembled WGS sequence"/>
</dbReference>
<reference evidence="1 2" key="1">
    <citation type="submission" date="2015-01" db="EMBL/GenBank/DDBJ databases">
        <authorList>
            <person name="Xiang T."/>
            <person name="Song Y."/>
            <person name="Huang L."/>
            <person name="Wang B."/>
            <person name="Wu P."/>
        </authorList>
    </citation>
    <scope>NUCLEOTIDE SEQUENCE [LARGE SCALE GENOMIC DNA]</scope>
    <source>
        <strain evidence="1 2">Cc12</strain>
    </source>
</reference>
<evidence type="ECO:0000313" key="2">
    <source>
        <dbReference type="Proteomes" id="UP000044026"/>
    </source>
</evidence>
<gene>
    <name evidence="1" type="ORF">CCAN12_510018</name>
</gene>
<proteinExistence type="predicted"/>
<organism evidence="1 2">
    <name type="scientific">Capnocytophaga canimorsus</name>
    <dbReference type="NCBI Taxonomy" id="28188"/>
    <lineage>
        <taxon>Bacteria</taxon>
        <taxon>Pseudomonadati</taxon>
        <taxon>Bacteroidota</taxon>
        <taxon>Flavobacteriia</taxon>
        <taxon>Flavobacteriales</taxon>
        <taxon>Flavobacteriaceae</taxon>
        <taxon>Capnocytophaga</taxon>
    </lineage>
</organism>
<accession>A0A0B7H3I5</accession>
<protein>
    <submittedName>
        <fullName evidence="1">Uncharacterized protein</fullName>
    </submittedName>
</protein>
<dbReference type="AlphaFoldDB" id="A0A0B7H3I5"/>
<sequence>MTAIPSNTNQVNHRRLIIDVKGKGQHGTLNDMVIPNSDFAVGKNIFEFSLPEGVNYIDVDRFFLPKESSMNFKFKGFKLVHVNSMGKSVVLIDVLNLAENEFSIFDDLSVYARSGNFTNYPKKGINLGFFRIKRGDRIFIEIDVLNANLTENKVFSFISSCDTSLVPHYDLHRFYFLSKGEKHTLKRKDFDIIISESRTNTLKVNDFDVVLPSFSSSSSFGQVLNSDVYLSCGNENFVFEGVSDESPTFFVAKKQVHNADTFYLMQEYVKRAKNVLMEKSKTDYANTIFKQLYGKMPTLDKLNSAIELYSQLNLNDRNFGHEDFYEIPEYVEPNNLIS</sequence>
<dbReference type="GeneID" id="69579655"/>